<gene>
    <name evidence="1" type="ORF">MANES_07G034201v8</name>
</gene>
<evidence type="ECO:0000313" key="1">
    <source>
        <dbReference type="EMBL" id="KAG8650376.1"/>
    </source>
</evidence>
<reference evidence="2" key="1">
    <citation type="journal article" date="2016" name="Nat. Biotechnol.">
        <title>Sequencing wild and cultivated cassava and related species reveals extensive interspecific hybridization and genetic diversity.</title>
        <authorList>
            <person name="Bredeson J.V."/>
            <person name="Lyons J.B."/>
            <person name="Prochnik S.E."/>
            <person name="Wu G.A."/>
            <person name="Ha C.M."/>
            <person name="Edsinger-Gonzales E."/>
            <person name="Grimwood J."/>
            <person name="Schmutz J."/>
            <person name="Rabbi I.Y."/>
            <person name="Egesi C."/>
            <person name="Nauluvula P."/>
            <person name="Lebot V."/>
            <person name="Ndunguru J."/>
            <person name="Mkamilo G."/>
            <person name="Bart R.S."/>
            <person name="Setter T.L."/>
            <person name="Gleadow R.M."/>
            <person name="Kulakow P."/>
            <person name="Ferguson M.E."/>
            <person name="Rounsley S."/>
            <person name="Rokhsar D.S."/>
        </authorList>
    </citation>
    <scope>NUCLEOTIDE SEQUENCE [LARGE SCALE GENOMIC DNA]</scope>
    <source>
        <strain evidence="2">cv. AM560-2</strain>
    </source>
</reference>
<keyword evidence="2" id="KW-1185">Reference proteome</keyword>
<organism evidence="1 2">
    <name type="scientific">Manihot esculenta</name>
    <name type="common">Cassava</name>
    <name type="synonym">Jatropha manihot</name>
    <dbReference type="NCBI Taxonomy" id="3983"/>
    <lineage>
        <taxon>Eukaryota</taxon>
        <taxon>Viridiplantae</taxon>
        <taxon>Streptophyta</taxon>
        <taxon>Embryophyta</taxon>
        <taxon>Tracheophyta</taxon>
        <taxon>Spermatophyta</taxon>
        <taxon>Magnoliopsida</taxon>
        <taxon>eudicotyledons</taxon>
        <taxon>Gunneridae</taxon>
        <taxon>Pentapetalae</taxon>
        <taxon>rosids</taxon>
        <taxon>fabids</taxon>
        <taxon>Malpighiales</taxon>
        <taxon>Euphorbiaceae</taxon>
        <taxon>Crotonoideae</taxon>
        <taxon>Manihoteae</taxon>
        <taxon>Manihot</taxon>
    </lineage>
</organism>
<proteinExistence type="predicted"/>
<protein>
    <submittedName>
        <fullName evidence="1">Uncharacterized protein</fullName>
    </submittedName>
</protein>
<dbReference type="EMBL" id="CM004393">
    <property type="protein sequence ID" value="KAG8650376.1"/>
    <property type="molecule type" value="Genomic_DNA"/>
</dbReference>
<name>A0ACB7HDY4_MANES</name>
<dbReference type="Proteomes" id="UP000091857">
    <property type="component" value="Chromosome 7"/>
</dbReference>
<evidence type="ECO:0000313" key="2">
    <source>
        <dbReference type="Proteomes" id="UP000091857"/>
    </source>
</evidence>
<sequence length="369" mass="43049">MLGTEEIIFLDARCCAMAFRLLRMNGYEISSDGLSNFEEQEKLLHAQDTTSILELFKASLITIYADEPVLDRIQAWTSAYLDEELVNGAISNKALRREVDYALKHPHANLERLENRLCIENYNTDNFSLLKTSYRFCNVDDHRDLLKLAIQEFNMCQSIHWKELEYLEGWVKKYGINDLKYARQKIRYVFFAIASTFFQPNFSQTRISWAKNSVLATVVDDFFDYAGSMEELLNLMDLIERWDEHSTIGYKSKEVEILFHAIYGTTNEFADKARTQQGRCIKRHLIDIWTDLLKAMLKEAEWARNKSVPTMKEYLSNGYISYALGPIILISLYFLESLSEEIVTSEEYKNLFMHTSLIGRLTNDRVTVK</sequence>
<comment type="caution">
    <text evidence="1">The sequence shown here is derived from an EMBL/GenBank/DDBJ whole genome shotgun (WGS) entry which is preliminary data.</text>
</comment>
<accession>A0ACB7HDY4</accession>